<protein>
    <submittedName>
        <fullName evidence="2">PurM-like C-terminal domain-containing protein</fullName>
    </submittedName>
</protein>
<organism evidence="1 2">
    <name type="scientific">Panagrolaimus sp. ES5</name>
    <dbReference type="NCBI Taxonomy" id="591445"/>
    <lineage>
        <taxon>Eukaryota</taxon>
        <taxon>Metazoa</taxon>
        <taxon>Ecdysozoa</taxon>
        <taxon>Nematoda</taxon>
        <taxon>Chromadorea</taxon>
        <taxon>Rhabditida</taxon>
        <taxon>Tylenchina</taxon>
        <taxon>Panagrolaimomorpha</taxon>
        <taxon>Panagrolaimoidea</taxon>
        <taxon>Panagrolaimidae</taxon>
        <taxon>Panagrolaimus</taxon>
    </lineage>
</organism>
<dbReference type="Proteomes" id="UP000887579">
    <property type="component" value="Unplaced"/>
</dbReference>
<name>A0AC34GUC7_9BILA</name>
<dbReference type="WBParaSite" id="ES5_v2.g8542.t1">
    <property type="protein sequence ID" value="ES5_v2.g8542.t1"/>
    <property type="gene ID" value="ES5_v2.g8542"/>
</dbReference>
<proteinExistence type="predicted"/>
<sequence length="380" mass="41628">MENIKDLKFRELSYRYEVQKRVNGDYQDLESGPFFFTDYTGLKGCGCKISREKLNEFLKTTQYDWKEGAQVGSDGSVGIGLDSAIVPLKCAPNLRMVQSTDFFYPIVDDPFVMGLITVSNVLSDLYATGVCEIDNMLMLLGAGAKFAGVEVRGGQTVECPWMMLGGVGTTVVPADALSTLNGAEPGDVLVLTKPLGVRAAVNAHQWLHKSPERLKYQSLNESSIRDAYNQACIQMASHNLVAAKFLKEFNAHASTDVTGFGIIGHADNLAKAQNTPVHFIIDTFPMIPYTDIICKSFPNANGFNMFDGLAAETSGGLLIAFNPKDAPEYIEKLKEFDITAHIVGHVEKSPNNESDALLNPKGVKTIMDNGFPFLHQRPEL</sequence>
<accession>A0AC34GUC7</accession>
<evidence type="ECO:0000313" key="1">
    <source>
        <dbReference type="Proteomes" id="UP000887579"/>
    </source>
</evidence>
<reference evidence="2" key="1">
    <citation type="submission" date="2022-11" db="UniProtKB">
        <authorList>
            <consortium name="WormBaseParasite"/>
        </authorList>
    </citation>
    <scope>IDENTIFICATION</scope>
</reference>
<evidence type="ECO:0000313" key="2">
    <source>
        <dbReference type="WBParaSite" id="ES5_v2.g8542.t1"/>
    </source>
</evidence>